<dbReference type="Proteomes" id="UP000317238">
    <property type="component" value="Unassembled WGS sequence"/>
</dbReference>
<evidence type="ECO:0000256" key="1">
    <source>
        <dbReference type="SAM" id="MobiDB-lite"/>
    </source>
</evidence>
<feature type="compositionally biased region" description="Polar residues" evidence="1">
    <location>
        <begin position="36"/>
        <end position="46"/>
    </location>
</feature>
<organism evidence="2 3">
    <name type="scientific">Crateriforma conspicua</name>
    <dbReference type="NCBI Taxonomy" id="2527996"/>
    <lineage>
        <taxon>Bacteria</taxon>
        <taxon>Pseudomonadati</taxon>
        <taxon>Planctomycetota</taxon>
        <taxon>Planctomycetia</taxon>
        <taxon>Planctomycetales</taxon>
        <taxon>Planctomycetaceae</taxon>
        <taxon>Crateriforma</taxon>
    </lineage>
</organism>
<sequence length="89" mass="9706">MANEPSPGTRSSIPTLPHSGRMKHFRSATADKNVRTQRTCEPNTSAPGRLCNFTLPPGGSSLSEGRARRLKNPPRNLVPRFRPSRGAGR</sequence>
<accession>A0A5C5Y9L7</accession>
<feature type="region of interest" description="Disordered" evidence="1">
    <location>
        <begin position="1"/>
        <end position="89"/>
    </location>
</feature>
<reference evidence="2 3" key="1">
    <citation type="submission" date="2019-02" db="EMBL/GenBank/DDBJ databases">
        <title>Deep-cultivation of Planctomycetes and their phenomic and genomic characterization uncovers novel biology.</title>
        <authorList>
            <person name="Wiegand S."/>
            <person name="Jogler M."/>
            <person name="Boedeker C."/>
            <person name="Pinto D."/>
            <person name="Vollmers J."/>
            <person name="Rivas-Marin E."/>
            <person name="Kohn T."/>
            <person name="Peeters S.H."/>
            <person name="Heuer A."/>
            <person name="Rast P."/>
            <person name="Oberbeckmann S."/>
            <person name="Bunk B."/>
            <person name="Jeske O."/>
            <person name="Meyerdierks A."/>
            <person name="Storesund J.E."/>
            <person name="Kallscheuer N."/>
            <person name="Luecker S."/>
            <person name="Lage O.M."/>
            <person name="Pohl T."/>
            <person name="Merkel B.J."/>
            <person name="Hornburger P."/>
            <person name="Mueller R.-W."/>
            <person name="Bruemmer F."/>
            <person name="Labrenz M."/>
            <person name="Spormann A.M."/>
            <person name="Op Den Camp H."/>
            <person name="Overmann J."/>
            <person name="Amann R."/>
            <person name="Jetten M.S.M."/>
            <person name="Mascher T."/>
            <person name="Medema M.H."/>
            <person name="Devos D.P."/>
            <person name="Kaster A.-K."/>
            <person name="Ovreas L."/>
            <person name="Rohde M."/>
            <person name="Galperin M.Y."/>
            <person name="Jogler C."/>
        </authorList>
    </citation>
    <scope>NUCLEOTIDE SEQUENCE [LARGE SCALE GENOMIC DNA]</scope>
    <source>
        <strain evidence="2 3">Pan14r</strain>
    </source>
</reference>
<keyword evidence="3" id="KW-1185">Reference proteome</keyword>
<proteinExistence type="predicted"/>
<gene>
    <name evidence="2" type="ORF">Pan14r_47060</name>
</gene>
<comment type="caution">
    <text evidence="2">The sequence shown here is derived from an EMBL/GenBank/DDBJ whole genome shotgun (WGS) entry which is preliminary data.</text>
</comment>
<name>A0A5C5Y9L7_9PLAN</name>
<protein>
    <submittedName>
        <fullName evidence="2">Uncharacterized protein</fullName>
    </submittedName>
</protein>
<feature type="compositionally biased region" description="Polar residues" evidence="1">
    <location>
        <begin position="1"/>
        <end position="14"/>
    </location>
</feature>
<evidence type="ECO:0000313" key="3">
    <source>
        <dbReference type="Proteomes" id="UP000317238"/>
    </source>
</evidence>
<dbReference type="EMBL" id="SJPL01000001">
    <property type="protein sequence ID" value="TWT72386.1"/>
    <property type="molecule type" value="Genomic_DNA"/>
</dbReference>
<evidence type="ECO:0000313" key="2">
    <source>
        <dbReference type="EMBL" id="TWT72386.1"/>
    </source>
</evidence>
<dbReference type="AlphaFoldDB" id="A0A5C5Y9L7"/>